<evidence type="ECO:0000313" key="2">
    <source>
        <dbReference type="EMBL" id="MBB5317097.1"/>
    </source>
</evidence>
<organism evidence="2 3">
    <name type="scientific">Tunturiibacter empetritectus</name>
    <dbReference type="NCBI Taxonomy" id="3069691"/>
    <lineage>
        <taxon>Bacteria</taxon>
        <taxon>Pseudomonadati</taxon>
        <taxon>Acidobacteriota</taxon>
        <taxon>Terriglobia</taxon>
        <taxon>Terriglobales</taxon>
        <taxon>Acidobacteriaceae</taxon>
        <taxon>Tunturiibacter</taxon>
    </lineage>
</organism>
<dbReference type="InterPro" id="IPR013078">
    <property type="entry name" value="His_Pase_superF_clade-1"/>
</dbReference>
<dbReference type="GO" id="GO:0005737">
    <property type="term" value="C:cytoplasm"/>
    <property type="evidence" value="ECO:0007669"/>
    <property type="project" value="TreeGrafter"/>
</dbReference>
<name>A0A7W8MRA8_9BACT</name>
<dbReference type="InterPro" id="IPR050275">
    <property type="entry name" value="PGM_Phosphatase"/>
</dbReference>
<keyword evidence="2" id="KW-0378">Hydrolase</keyword>
<evidence type="ECO:0000256" key="1">
    <source>
        <dbReference type="PIRSR" id="PIRSR613078-2"/>
    </source>
</evidence>
<dbReference type="EC" id="5.4.2.12" evidence="2"/>
<dbReference type="GO" id="GO:0004619">
    <property type="term" value="F:phosphoglycerate mutase activity"/>
    <property type="evidence" value="ECO:0007669"/>
    <property type="project" value="UniProtKB-EC"/>
</dbReference>
<dbReference type="AlphaFoldDB" id="A0A7W8MRA8"/>
<dbReference type="Pfam" id="PF00300">
    <property type="entry name" value="His_Phos_1"/>
    <property type="match status" value="1"/>
</dbReference>
<dbReference type="PANTHER" id="PTHR48100">
    <property type="entry name" value="BROAD-SPECIFICITY PHOSPHATASE YOR283W-RELATED"/>
    <property type="match status" value="1"/>
</dbReference>
<keyword evidence="2" id="KW-0413">Isomerase</keyword>
<dbReference type="Proteomes" id="UP000568106">
    <property type="component" value="Unassembled WGS sequence"/>
</dbReference>
<dbReference type="InterPro" id="IPR029033">
    <property type="entry name" value="His_PPase_superfam"/>
</dbReference>
<proteinExistence type="predicted"/>
<accession>A0A7W8MRA8</accession>
<dbReference type="SUPFAM" id="SSF53254">
    <property type="entry name" value="Phosphoglycerate mutase-like"/>
    <property type="match status" value="1"/>
</dbReference>
<evidence type="ECO:0000313" key="3">
    <source>
        <dbReference type="Proteomes" id="UP000568106"/>
    </source>
</evidence>
<protein>
    <submittedName>
        <fullName evidence="2">Alpha-ribazole phosphatase/probable phosphoglycerate mutase</fullName>
        <ecNumber evidence="2">3.1.3.73</ecNumber>
        <ecNumber evidence="2">5.4.2.12</ecNumber>
    </submittedName>
</protein>
<dbReference type="CDD" id="cd07067">
    <property type="entry name" value="HP_PGM_like"/>
    <property type="match status" value="1"/>
</dbReference>
<dbReference type="PANTHER" id="PTHR48100:SF1">
    <property type="entry name" value="HISTIDINE PHOSPHATASE FAMILY PROTEIN-RELATED"/>
    <property type="match status" value="1"/>
</dbReference>
<sequence>MAGTFCGHSDPEVNARGREQISELIDRLRQESIDIVYTSDLRRAVATANAIAEAFGVGCHARPALREISFGTWEGLSWQEIEQRDAVYARRWIAEYPMLPAPDGEAFRHFEQRVLTEVEFLSVQTAKKNIAVVTHAGVLRTVLCALNNCSQDDAWRQTKTYCAIVRHTVAPSLQTQSIGARS</sequence>
<reference evidence="2" key="1">
    <citation type="submission" date="2020-08" db="EMBL/GenBank/DDBJ databases">
        <title>Genomic Encyclopedia of Type Strains, Phase IV (KMG-V): Genome sequencing to study the core and pangenomes of soil and plant-associated prokaryotes.</title>
        <authorList>
            <person name="Whitman W."/>
        </authorList>
    </citation>
    <scope>NUCLEOTIDE SEQUENCE [LARGE SCALE GENOMIC DNA]</scope>
    <source>
        <strain evidence="2">M8UP27</strain>
    </source>
</reference>
<dbReference type="EMBL" id="JACHDY010000002">
    <property type="protein sequence ID" value="MBB5317097.1"/>
    <property type="molecule type" value="Genomic_DNA"/>
</dbReference>
<comment type="caution">
    <text evidence="2">The sequence shown here is derived from an EMBL/GenBank/DDBJ whole genome shotgun (WGS) entry which is preliminary data.</text>
</comment>
<dbReference type="GO" id="GO:0043755">
    <property type="term" value="F:alpha-ribazole phosphatase activity"/>
    <property type="evidence" value="ECO:0007669"/>
    <property type="project" value="UniProtKB-EC"/>
</dbReference>
<dbReference type="Gene3D" id="3.40.50.1240">
    <property type="entry name" value="Phosphoglycerate mutase-like"/>
    <property type="match status" value="1"/>
</dbReference>
<feature type="binding site" evidence="1">
    <location>
        <position position="43"/>
    </location>
    <ligand>
        <name>substrate</name>
    </ligand>
</feature>
<dbReference type="EC" id="3.1.3.73" evidence="2"/>
<gene>
    <name evidence="2" type="ORF">HDF09_001766</name>
</gene>
<keyword evidence="3" id="KW-1185">Reference proteome</keyword>